<organism evidence="4 5">
    <name type="scientific">Candidatus Accumulibacter phosphatis</name>
    <dbReference type="NCBI Taxonomy" id="327160"/>
    <lineage>
        <taxon>Bacteria</taxon>
        <taxon>Pseudomonadati</taxon>
        <taxon>Pseudomonadota</taxon>
        <taxon>Betaproteobacteria</taxon>
        <taxon>Candidatus Accumulibacter</taxon>
    </lineage>
</organism>
<evidence type="ECO:0000313" key="4">
    <source>
        <dbReference type="EMBL" id="NMQ26776.1"/>
    </source>
</evidence>
<dbReference type="Pfam" id="PF19040">
    <property type="entry name" value="SGNH"/>
    <property type="match status" value="1"/>
</dbReference>
<feature type="transmembrane region" description="Helical" evidence="1">
    <location>
        <begin position="209"/>
        <end position="229"/>
    </location>
</feature>
<keyword evidence="4" id="KW-0808">Transferase</keyword>
<feature type="transmembrane region" description="Helical" evidence="1">
    <location>
        <begin position="374"/>
        <end position="393"/>
    </location>
</feature>
<dbReference type="RefSeq" id="WP_169065223.1">
    <property type="nucleotide sequence ID" value="NZ_SPMY01000007.1"/>
</dbReference>
<dbReference type="GO" id="GO:0016746">
    <property type="term" value="F:acyltransferase activity"/>
    <property type="evidence" value="ECO:0007669"/>
    <property type="project" value="UniProtKB-KW"/>
</dbReference>
<protein>
    <submittedName>
        <fullName evidence="4">Acyltransferase</fullName>
    </submittedName>
</protein>
<feature type="transmembrane region" description="Helical" evidence="1">
    <location>
        <begin position="335"/>
        <end position="354"/>
    </location>
</feature>
<dbReference type="PANTHER" id="PTHR23028">
    <property type="entry name" value="ACETYLTRANSFERASE"/>
    <property type="match status" value="1"/>
</dbReference>
<feature type="transmembrane region" description="Helical" evidence="1">
    <location>
        <begin position="41"/>
        <end position="61"/>
    </location>
</feature>
<sequence length="699" mass="77020">MTPQSQKTPSRYRPDIDGLRAIAIIAVVFYHAGFPGFPGGFVGVDVFFVISGFLITALLFNEAAATGRLSLSAFYARRVRRLLPAALIVVAVSLLLGAFVMPPASDEQRSLARSAMAVAFFASNFFFFTTTGGYFDAPSFTMPLLHTWSLAVEEQYYLIWPLLMLLVFRFFRGTATESTMRARVVWALGVMSLISLAVSIGMTPEQQSFSFYLLPARVWEFAIGGVVGLAGSALCARLRSWGEGFAVLGLVLIVYSVVMFNDGTPFPGSAAIFPVCGTALLIIGMTANEHGIVRRVLASRPLVFIGLLSYSWYLWHWPLLSFYRIYSLGARSLAANALAITAALVLAWLTYVWIERPARMYRRGPFRSIRATLFTGGAICLLTLSLSAGLWAWRHHQQSADAYQWIKTARADRPSFVAACSQPERPPVADLPLDECTYGPHKQQPKLLLWGDSHAHHFLPMLTAAFPDVAVYELTMPRCVPLFGPESEKLTPFKSCNEFNQRALQEILALREIGLEGVVISARWPLHFGHRSFATIDQQRGALELDSERLAQLRAQMQTSLERTLGTLESIGLRVLVIAPTPQLVYSAPQCLALRGEADCHAPRALNDELLDDTRMALAEVVARHRDVRLIQLMDFFCDAQTCYASRDGKVLYHDADHLTKAAATDLGRYLAADLAWVRGAPTAPAPSETLSGPSASGD</sequence>
<feature type="transmembrane region" description="Helical" evidence="1">
    <location>
        <begin position="266"/>
        <end position="285"/>
    </location>
</feature>
<gene>
    <name evidence="4" type="ORF">E4Q23_02800</name>
</gene>
<proteinExistence type="predicted"/>
<keyword evidence="1" id="KW-0472">Membrane</keyword>
<dbReference type="EMBL" id="SPMY01000007">
    <property type="protein sequence ID" value="NMQ26776.1"/>
    <property type="molecule type" value="Genomic_DNA"/>
</dbReference>
<comment type="caution">
    <text evidence="4">The sequence shown here is derived from an EMBL/GenBank/DDBJ whole genome shotgun (WGS) entry which is preliminary data.</text>
</comment>
<reference evidence="4 5" key="1">
    <citation type="submission" date="2019-03" db="EMBL/GenBank/DDBJ databases">
        <title>Metabolic reconstructions from genomes of highly enriched 'Candidatus Accumulibacter' and 'Candidatus Competibacter' bioreactor populations.</title>
        <authorList>
            <person name="Annavajhala M.K."/>
            <person name="Welles L."/>
            <person name="Abbas B."/>
            <person name="Sorokin D."/>
            <person name="Park H."/>
            <person name="Van Loosdrecht M."/>
            <person name="Chandran K."/>
        </authorList>
    </citation>
    <scope>NUCLEOTIDE SEQUENCE [LARGE SCALE GENOMIC DNA]</scope>
    <source>
        <strain evidence="4 5">SBR_S</strain>
    </source>
</reference>
<feature type="domain" description="Acyltransferase 3" evidence="2">
    <location>
        <begin position="15"/>
        <end position="351"/>
    </location>
</feature>
<keyword evidence="5" id="KW-1185">Reference proteome</keyword>
<feature type="transmembrane region" description="Helical" evidence="1">
    <location>
        <begin position="297"/>
        <end position="315"/>
    </location>
</feature>
<keyword evidence="1" id="KW-1133">Transmembrane helix</keyword>
<dbReference type="Proteomes" id="UP000749010">
    <property type="component" value="Unassembled WGS sequence"/>
</dbReference>
<dbReference type="InterPro" id="IPR043968">
    <property type="entry name" value="SGNH"/>
</dbReference>
<feature type="transmembrane region" description="Helical" evidence="1">
    <location>
        <begin position="184"/>
        <end position="203"/>
    </location>
</feature>
<feature type="transmembrane region" description="Helical" evidence="1">
    <location>
        <begin position="18"/>
        <end position="34"/>
    </location>
</feature>
<feature type="domain" description="SGNH" evidence="3">
    <location>
        <begin position="420"/>
        <end position="670"/>
    </location>
</feature>
<feature type="transmembrane region" description="Helical" evidence="1">
    <location>
        <begin position="241"/>
        <end position="260"/>
    </location>
</feature>
<feature type="transmembrane region" description="Helical" evidence="1">
    <location>
        <begin position="114"/>
        <end position="135"/>
    </location>
</feature>
<dbReference type="Pfam" id="PF01757">
    <property type="entry name" value="Acyl_transf_3"/>
    <property type="match status" value="1"/>
</dbReference>
<evidence type="ECO:0000259" key="3">
    <source>
        <dbReference type="Pfam" id="PF19040"/>
    </source>
</evidence>
<dbReference type="InterPro" id="IPR050879">
    <property type="entry name" value="Acyltransferase_3"/>
</dbReference>
<accession>A0ABX1TRC1</accession>
<dbReference type="PANTHER" id="PTHR23028:SF53">
    <property type="entry name" value="ACYL_TRANSF_3 DOMAIN-CONTAINING PROTEIN"/>
    <property type="match status" value="1"/>
</dbReference>
<dbReference type="InterPro" id="IPR002656">
    <property type="entry name" value="Acyl_transf_3_dom"/>
</dbReference>
<evidence type="ECO:0000256" key="1">
    <source>
        <dbReference type="SAM" id="Phobius"/>
    </source>
</evidence>
<keyword evidence="4" id="KW-0012">Acyltransferase</keyword>
<keyword evidence="1" id="KW-0812">Transmembrane</keyword>
<name>A0ABX1TRC1_9PROT</name>
<evidence type="ECO:0000259" key="2">
    <source>
        <dbReference type="Pfam" id="PF01757"/>
    </source>
</evidence>
<evidence type="ECO:0000313" key="5">
    <source>
        <dbReference type="Proteomes" id="UP000749010"/>
    </source>
</evidence>
<feature type="transmembrane region" description="Helical" evidence="1">
    <location>
        <begin position="81"/>
        <end position="102"/>
    </location>
</feature>